<keyword evidence="2" id="KW-1185">Reference proteome</keyword>
<dbReference type="EMBL" id="RCVZ01000006">
    <property type="protein sequence ID" value="RLQ95543.1"/>
    <property type="molecule type" value="Genomic_DNA"/>
</dbReference>
<dbReference type="AlphaFoldDB" id="A0A3L7JXR5"/>
<dbReference type="SUPFAM" id="SSF55961">
    <property type="entry name" value="Bet v1-like"/>
    <property type="match status" value="1"/>
</dbReference>
<proteinExistence type="predicted"/>
<organism evidence="1 2">
    <name type="scientific">Falsibacillus albus</name>
    <dbReference type="NCBI Taxonomy" id="2478915"/>
    <lineage>
        <taxon>Bacteria</taxon>
        <taxon>Bacillati</taxon>
        <taxon>Bacillota</taxon>
        <taxon>Bacilli</taxon>
        <taxon>Bacillales</taxon>
        <taxon>Bacillaceae</taxon>
        <taxon>Falsibacillus</taxon>
    </lineage>
</organism>
<evidence type="ECO:0000313" key="1">
    <source>
        <dbReference type="EMBL" id="RLQ95543.1"/>
    </source>
</evidence>
<gene>
    <name evidence="1" type="ORF">D9X91_10975</name>
</gene>
<name>A0A3L7JXR5_9BACI</name>
<dbReference type="InterPro" id="IPR023393">
    <property type="entry name" value="START-like_dom_sf"/>
</dbReference>
<accession>A0A3L7JXR5</accession>
<evidence type="ECO:0000313" key="2">
    <source>
        <dbReference type="Proteomes" id="UP000276770"/>
    </source>
</evidence>
<protein>
    <recommendedName>
        <fullName evidence="3">SRPBCC family protein</fullName>
    </recommendedName>
</protein>
<dbReference type="Proteomes" id="UP000276770">
    <property type="component" value="Unassembled WGS sequence"/>
</dbReference>
<sequence>MEGIAGYFLKRVCRRGENKMIKIEVNNYIERPPHEVFRYIANFENNPKWQGGMVKAKFTTPGPIEIGSTYEQTAKFLGKRIITTFKVTEFMEDQKIKIESISSSFPIQVTRYVEPSSSGTRVFAIVQGDARRFFRISEPLLKLMVSSSVKSDYRKLKKQLEG</sequence>
<reference evidence="1 2" key="1">
    <citation type="submission" date="2018-10" db="EMBL/GenBank/DDBJ databases">
        <title>Falsibacillus sp. genome draft.</title>
        <authorList>
            <person name="Shi S."/>
        </authorList>
    </citation>
    <scope>NUCLEOTIDE SEQUENCE [LARGE SCALE GENOMIC DNA]</scope>
    <source>
        <strain evidence="1 2">GY 10110</strain>
    </source>
</reference>
<comment type="caution">
    <text evidence="1">The sequence shown here is derived from an EMBL/GenBank/DDBJ whole genome shotgun (WGS) entry which is preliminary data.</text>
</comment>
<dbReference type="InterPro" id="IPR019587">
    <property type="entry name" value="Polyketide_cyclase/dehydratase"/>
</dbReference>
<dbReference type="Gene3D" id="3.30.530.20">
    <property type="match status" value="1"/>
</dbReference>
<evidence type="ECO:0008006" key="3">
    <source>
        <dbReference type="Google" id="ProtNLM"/>
    </source>
</evidence>
<dbReference type="Pfam" id="PF10604">
    <property type="entry name" value="Polyketide_cyc2"/>
    <property type="match status" value="1"/>
</dbReference>